<dbReference type="Proteomes" id="UP001497623">
    <property type="component" value="Unassembled WGS sequence"/>
</dbReference>
<dbReference type="AlphaFoldDB" id="A0AAV2STR9"/>
<accession>A0AAV2STR9</accession>
<organism evidence="2 3">
    <name type="scientific">Meganyctiphanes norvegica</name>
    <name type="common">Northern krill</name>
    <name type="synonym">Thysanopoda norvegica</name>
    <dbReference type="NCBI Taxonomy" id="48144"/>
    <lineage>
        <taxon>Eukaryota</taxon>
        <taxon>Metazoa</taxon>
        <taxon>Ecdysozoa</taxon>
        <taxon>Arthropoda</taxon>
        <taxon>Crustacea</taxon>
        <taxon>Multicrustacea</taxon>
        <taxon>Malacostraca</taxon>
        <taxon>Eumalacostraca</taxon>
        <taxon>Eucarida</taxon>
        <taxon>Euphausiacea</taxon>
        <taxon>Euphausiidae</taxon>
        <taxon>Meganyctiphanes</taxon>
    </lineage>
</organism>
<dbReference type="EMBL" id="CAXKWB010121609">
    <property type="protein sequence ID" value="CAL4237515.1"/>
    <property type="molecule type" value="Genomic_DNA"/>
</dbReference>
<evidence type="ECO:0000313" key="2">
    <source>
        <dbReference type="EMBL" id="CAL4237515.1"/>
    </source>
</evidence>
<feature type="compositionally biased region" description="Basic residues" evidence="1">
    <location>
        <begin position="77"/>
        <end position="86"/>
    </location>
</feature>
<sequence length="134" mass="14731">MHYMWLDMNLCRLSPIKGSEVVIGRDGKKMLVKHSGIFVRVNTASPAKMAIKDISQCGSSAIDKTRELGSFDGSSSFKKKKKKKKKVEPGSFDGSRELGSFDSSSGFENNVEPGSFDGSWELGSFDGSYSLKKY</sequence>
<name>A0AAV2STR9_MEGNR</name>
<feature type="region of interest" description="Disordered" evidence="1">
    <location>
        <begin position="71"/>
        <end position="134"/>
    </location>
</feature>
<reference evidence="2 3" key="1">
    <citation type="submission" date="2024-05" db="EMBL/GenBank/DDBJ databases">
        <authorList>
            <person name="Wallberg A."/>
        </authorList>
    </citation>
    <scope>NUCLEOTIDE SEQUENCE [LARGE SCALE GENOMIC DNA]</scope>
</reference>
<gene>
    <name evidence="2" type="ORF">MNOR_LOCUS40351</name>
</gene>
<protein>
    <submittedName>
        <fullName evidence="2">Uncharacterized protein</fullName>
    </submittedName>
</protein>
<keyword evidence="3" id="KW-1185">Reference proteome</keyword>
<comment type="caution">
    <text evidence="2">The sequence shown here is derived from an EMBL/GenBank/DDBJ whole genome shotgun (WGS) entry which is preliminary data.</text>
</comment>
<evidence type="ECO:0000256" key="1">
    <source>
        <dbReference type="SAM" id="MobiDB-lite"/>
    </source>
</evidence>
<evidence type="ECO:0000313" key="3">
    <source>
        <dbReference type="Proteomes" id="UP001497623"/>
    </source>
</evidence>
<proteinExistence type="predicted"/>